<dbReference type="Gene3D" id="3.40.50.720">
    <property type="entry name" value="NAD(P)-binding Rossmann-like Domain"/>
    <property type="match status" value="1"/>
</dbReference>
<dbReference type="EMBL" id="JAMAST010000007">
    <property type="protein sequence ID" value="MCL1631891.1"/>
    <property type="molecule type" value="Genomic_DNA"/>
</dbReference>
<dbReference type="PROSITE" id="PS00061">
    <property type="entry name" value="ADH_SHORT"/>
    <property type="match status" value="1"/>
</dbReference>
<dbReference type="PRINTS" id="PR00081">
    <property type="entry name" value="GDHRDH"/>
</dbReference>
<dbReference type="InterPro" id="IPR036291">
    <property type="entry name" value="NAD(P)-bd_dom_sf"/>
</dbReference>
<evidence type="ECO:0000256" key="2">
    <source>
        <dbReference type="ARBA" id="ARBA00023002"/>
    </source>
</evidence>
<dbReference type="PANTHER" id="PTHR44196">
    <property type="entry name" value="DEHYDROGENASE/REDUCTASE SDR FAMILY MEMBER 7B"/>
    <property type="match status" value="1"/>
</dbReference>
<dbReference type="RefSeq" id="WP_249100766.1">
    <property type="nucleotide sequence ID" value="NZ_JAMAST010000007.1"/>
</dbReference>
<dbReference type="CDD" id="cd05233">
    <property type="entry name" value="SDR_c"/>
    <property type="match status" value="1"/>
</dbReference>
<proteinExistence type="inferred from homology"/>
<protein>
    <submittedName>
        <fullName evidence="4">SDR family oxidoreductase</fullName>
    </submittedName>
</protein>
<name>A0ABT0MAI9_9BACL</name>
<evidence type="ECO:0000313" key="4">
    <source>
        <dbReference type="EMBL" id="MCL1631891.1"/>
    </source>
</evidence>
<dbReference type="Proteomes" id="UP001203004">
    <property type="component" value="Unassembled WGS sequence"/>
</dbReference>
<dbReference type="PANTHER" id="PTHR44196:SF1">
    <property type="entry name" value="DEHYDROGENASE_REDUCTASE SDR FAMILY MEMBER 7B"/>
    <property type="match status" value="1"/>
</dbReference>
<keyword evidence="5" id="KW-1185">Reference proteome</keyword>
<evidence type="ECO:0000256" key="1">
    <source>
        <dbReference type="ARBA" id="ARBA00006484"/>
    </source>
</evidence>
<sequence>MIINNCTIVITGASSGLGGEMARLLAAKGACIVMLARNEQNLAEIRRQIAIEGGHAYYYVLDITRPQEVRCVFKQIINRFNGIDILINCAGIGKFQSLSEMNDEIIDRMIDVNVRGMIHCSKAVLASMVPKKRGCIVNIASLAGIVTTPKSVVYGATKHAVIGFSDGLRLELEQDGIRVIVVNPGPIRTPFLSFADPSGSYVAHAGRYMLKPRAVAEKIVHAIEKNKRELRIPWYMGIGARLYQMLPVLFEKVFKSFLKLK</sequence>
<dbReference type="SUPFAM" id="SSF51735">
    <property type="entry name" value="NAD(P)-binding Rossmann-fold domains"/>
    <property type="match status" value="1"/>
</dbReference>
<reference evidence="4 5" key="1">
    <citation type="submission" date="2022-05" db="EMBL/GenBank/DDBJ databases">
        <title>Sporolactobacillus sp nov CPB3-1, isolated from tree bark (Mangifera indica L.).</title>
        <authorList>
            <person name="Phuengjayaem S."/>
            <person name="Tanasupawat S."/>
        </authorList>
    </citation>
    <scope>NUCLEOTIDE SEQUENCE [LARGE SCALE GENOMIC DNA]</scope>
    <source>
        <strain evidence="4 5">CPB3-1</strain>
    </source>
</reference>
<comment type="similarity">
    <text evidence="1 3">Belongs to the short-chain dehydrogenases/reductases (SDR) family.</text>
</comment>
<keyword evidence="2" id="KW-0560">Oxidoreductase</keyword>
<organism evidence="4 5">
    <name type="scientific">Sporolactobacillus mangiferae</name>
    <dbReference type="NCBI Taxonomy" id="2940498"/>
    <lineage>
        <taxon>Bacteria</taxon>
        <taxon>Bacillati</taxon>
        <taxon>Bacillota</taxon>
        <taxon>Bacilli</taxon>
        <taxon>Bacillales</taxon>
        <taxon>Sporolactobacillaceae</taxon>
        <taxon>Sporolactobacillus</taxon>
    </lineage>
</organism>
<dbReference type="InterPro" id="IPR002347">
    <property type="entry name" value="SDR_fam"/>
</dbReference>
<evidence type="ECO:0000256" key="3">
    <source>
        <dbReference type="RuleBase" id="RU000363"/>
    </source>
</evidence>
<gene>
    <name evidence="4" type="ORF">M3N64_07990</name>
</gene>
<evidence type="ECO:0000313" key="5">
    <source>
        <dbReference type="Proteomes" id="UP001203004"/>
    </source>
</evidence>
<accession>A0ABT0MAI9</accession>
<dbReference type="Pfam" id="PF00106">
    <property type="entry name" value="adh_short"/>
    <property type="match status" value="1"/>
</dbReference>
<comment type="caution">
    <text evidence="4">The sequence shown here is derived from an EMBL/GenBank/DDBJ whole genome shotgun (WGS) entry which is preliminary data.</text>
</comment>
<dbReference type="InterPro" id="IPR020904">
    <property type="entry name" value="Sc_DH/Rdtase_CS"/>
</dbReference>
<dbReference type="PRINTS" id="PR00080">
    <property type="entry name" value="SDRFAMILY"/>
</dbReference>